<protein>
    <recommendedName>
        <fullName evidence="1">DUF6570 domain-containing protein</fullName>
    </recommendedName>
</protein>
<sequence length="82" mass="9219">ICSSCEKCLINGKIPPMSLANGRWIGEIPKELQNLSWAERLLISRVRHNKCIIHVQSGMHKMTGNVILFANPTSHVYNILPP</sequence>
<dbReference type="Pfam" id="PF20209">
    <property type="entry name" value="DUF6570"/>
    <property type="match status" value="1"/>
</dbReference>
<feature type="non-terminal residue" evidence="2">
    <location>
        <position position="1"/>
    </location>
</feature>
<evidence type="ECO:0000313" key="3">
    <source>
        <dbReference type="Proteomes" id="UP000294933"/>
    </source>
</evidence>
<dbReference type="InterPro" id="IPR046700">
    <property type="entry name" value="DUF6570"/>
</dbReference>
<dbReference type="VEuPathDB" id="FungiDB:BD410DRAFT_692691"/>
<evidence type="ECO:0000313" key="2">
    <source>
        <dbReference type="EMBL" id="TDL17971.1"/>
    </source>
</evidence>
<feature type="non-terminal residue" evidence="2">
    <location>
        <position position="82"/>
    </location>
</feature>
<dbReference type="EMBL" id="ML170214">
    <property type="protein sequence ID" value="TDL17971.1"/>
    <property type="molecule type" value="Genomic_DNA"/>
</dbReference>
<dbReference type="STRING" id="50990.A0A4Y7PSC8"/>
<dbReference type="OrthoDB" id="3202965at2759"/>
<proteinExistence type="predicted"/>
<gene>
    <name evidence="2" type="ORF">BD410DRAFT_692691</name>
</gene>
<accession>A0A4Y7PSC8</accession>
<reference evidence="2 3" key="1">
    <citation type="submission" date="2018-06" db="EMBL/GenBank/DDBJ databases">
        <title>A transcriptomic atlas of mushroom development highlights an independent origin of complex multicellularity.</title>
        <authorList>
            <consortium name="DOE Joint Genome Institute"/>
            <person name="Krizsan K."/>
            <person name="Almasi E."/>
            <person name="Merenyi Z."/>
            <person name="Sahu N."/>
            <person name="Viragh M."/>
            <person name="Koszo T."/>
            <person name="Mondo S."/>
            <person name="Kiss B."/>
            <person name="Balint B."/>
            <person name="Kues U."/>
            <person name="Barry K."/>
            <person name="Hegedus J.C."/>
            <person name="Henrissat B."/>
            <person name="Johnson J."/>
            <person name="Lipzen A."/>
            <person name="Ohm R."/>
            <person name="Nagy I."/>
            <person name="Pangilinan J."/>
            <person name="Yan J."/>
            <person name="Xiong Y."/>
            <person name="Grigoriev I.V."/>
            <person name="Hibbett D.S."/>
            <person name="Nagy L.G."/>
        </authorList>
    </citation>
    <scope>NUCLEOTIDE SEQUENCE [LARGE SCALE GENOMIC DNA]</scope>
    <source>
        <strain evidence="2 3">SZMC22713</strain>
    </source>
</reference>
<evidence type="ECO:0000259" key="1">
    <source>
        <dbReference type="Pfam" id="PF20209"/>
    </source>
</evidence>
<dbReference type="AlphaFoldDB" id="A0A4Y7PSC8"/>
<feature type="domain" description="DUF6570" evidence="1">
    <location>
        <begin position="11"/>
        <end position="82"/>
    </location>
</feature>
<name>A0A4Y7PSC8_9AGAM</name>
<dbReference type="Proteomes" id="UP000294933">
    <property type="component" value="Unassembled WGS sequence"/>
</dbReference>
<keyword evidence="3" id="KW-1185">Reference proteome</keyword>
<organism evidence="2 3">
    <name type="scientific">Rickenella mellea</name>
    <dbReference type="NCBI Taxonomy" id="50990"/>
    <lineage>
        <taxon>Eukaryota</taxon>
        <taxon>Fungi</taxon>
        <taxon>Dikarya</taxon>
        <taxon>Basidiomycota</taxon>
        <taxon>Agaricomycotina</taxon>
        <taxon>Agaricomycetes</taxon>
        <taxon>Hymenochaetales</taxon>
        <taxon>Rickenellaceae</taxon>
        <taxon>Rickenella</taxon>
    </lineage>
</organism>